<gene>
    <name evidence="2" type="ORF">AYI69_g9675</name>
</gene>
<keyword evidence="1" id="KW-1133">Transmembrane helix</keyword>
<feature type="transmembrane region" description="Helical" evidence="1">
    <location>
        <begin position="7"/>
        <end position="24"/>
    </location>
</feature>
<name>A0A1R1XB68_9FUNG</name>
<keyword evidence="1" id="KW-0812">Transmembrane</keyword>
<comment type="caution">
    <text evidence="2">The sequence shown here is derived from an EMBL/GenBank/DDBJ whole genome shotgun (WGS) entry which is preliminary data.</text>
</comment>
<reference evidence="3" key="1">
    <citation type="submission" date="2017-01" db="EMBL/GenBank/DDBJ databases">
        <authorList>
            <person name="Wang Y."/>
            <person name="White M."/>
            <person name="Kvist S."/>
            <person name="Moncalvo J.-M."/>
        </authorList>
    </citation>
    <scope>NUCLEOTIDE SEQUENCE [LARGE SCALE GENOMIC DNA]</scope>
    <source>
        <strain evidence="3">ID-206-W2</strain>
    </source>
</reference>
<keyword evidence="3" id="KW-1185">Reference proteome</keyword>
<sequence length="70" mass="8046">MERFRSSHGVVISMAFFESTYYILTKGYAPGIFFSLVNLVSKFFVLFGGHVHHFLCYSRDVFPGEFAQLV</sequence>
<evidence type="ECO:0000256" key="1">
    <source>
        <dbReference type="SAM" id="Phobius"/>
    </source>
</evidence>
<evidence type="ECO:0000313" key="2">
    <source>
        <dbReference type="EMBL" id="OMJ11848.1"/>
    </source>
</evidence>
<accession>A0A1R1XB68</accession>
<protein>
    <submittedName>
        <fullName evidence="2">Uncharacterized protein</fullName>
    </submittedName>
</protein>
<evidence type="ECO:0000313" key="3">
    <source>
        <dbReference type="Proteomes" id="UP000187429"/>
    </source>
</evidence>
<keyword evidence="1" id="KW-0472">Membrane</keyword>
<dbReference type="AlphaFoldDB" id="A0A1R1XB68"/>
<dbReference type="Proteomes" id="UP000187429">
    <property type="component" value="Unassembled WGS sequence"/>
</dbReference>
<feature type="transmembrane region" description="Helical" evidence="1">
    <location>
        <begin position="30"/>
        <end position="49"/>
    </location>
</feature>
<organism evidence="2 3">
    <name type="scientific">Smittium culicis</name>
    <dbReference type="NCBI Taxonomy" id="133412"/>
    <lineage>
        <taxon>Eukaryota</taxon>
        <taxon>Fungi</taxon>
        <taxon>Fungi incertae sedis</taxon>
        <taxon>Zoopagomycota</taxon>
        <taxon>Kickxellomycotina</taxon>
        <taxon>Harpellomycetes</taxon>
        <taxon>Harpellales</taxon>
        <taxon>Legeriomycetaceae</taxon>
        <taxon>Smittium</taxon>
    </lineage>
</organism>
<proteinExistence type="predicted"/>
<dbReference type="EMBL" id="LSSM01005834">
    <property type="protein sequence ID" value="OMJ11848.1"/>
    <property type="molecule type" value="Genomic_DNA"/>
</dbReference>